<comment type="caution">
    <text evidence="1">The sequence shown here is derived from an EMBL/GenBank/DDBJ whole genome shotgun (WGS) entry which is preliminary data.</text>
</comment>
<name>A0ACB8ZF27_9ASTR</name>
<reference evidence="2" key="1">
    <citation type="journal article" date="2022" name="Mol. Ecol. Resour.">
        <title>The genomes of chicory, endive, great burdock and yacon provide insights into Asteraceae palaeo-polyploidization history and plant inulin production.</title>
        <authorList>
            <person name="Fan W."/>
            <person name="Wang S."/>
            <person name="Wang H."/>
            <person name="Wang A."/>
            <person name="Jiang F."/>
            <person name="Liu H."/>
            <person name="Zhao H."/>
            <person name="Xu D."/>
            <person name="Zhang Y."/>
        </authorList>
    </citation>
    <scope>NUCLEOTIDE SEQUENCE [LARGE SCALE GENOMIC DNA]</scope>
    <source>
        <strain evidence="2">cv. Yunnan</strain>
    </source>
</reference>
<evidence type="ECO:0000313" key="2">
    <source>
        <dbReference type="Proteomes" id="UP001056120"/>
    </source>
</evidence>
<dbReference type="EMBL" id="CM042043">
    <property type="protein sequence ID" value="KAI3696290.1"/>
    <property type="molecule type" value="Genomic_DNA"/>
</dbReference>
<proteinExistence type="predicted"/>
<protein>
    <submittedName>
        <fullName evidence="1">Uncharacterized protein</fullName>
    </submittedName>
</protein>
<sequence>MIDLHRHIPMSISVEKLLGFKMGNLIYKDGGYRLPELVIIAPDYIKSREWQQGVSGTVGSIISWNYALGGKKQAAKESIEALDEKKKWITFNLLEGDLLKTYKSYKTQLHVDGTGDNSTVTWTVEYERMNENVPDPDSVIELLQKIIKYVETHLNPDLVVNI</sequence>
<dbReference type="Proteomes" id="UP001056120">
    <property type="component" value="Linkage Group LG26"/>
</dbReference>
<reference evidence="1 2" key="2">
    <citation type="journal article" date="2022" name="Mol. Ecol. Resour.">
        <title>The genomes of chicory, endive, great burdock and yacon provide insights into Asteraceae paleo-polyploidization history and plant inulin production.</title>
        <authorList>
            <person name="Fan W."/>
            <person name="Wang S."/>
            <person name="Wang H."/>
            <person name="Wang A."/>
            <person name="Jiang F."/>
            <person name="Liu H."/>
            <person name="Zhao H."/>
            <person name="Xu D."/>
            <person name="Zhang Y."/>
        </authorList>
    </citation>
    <scope>NUCLEOTIDE SEQUENCE [LARGE SCALE GENOMIC DNA]</scope>
    <source>
        <strain evidence="2">cv. Yunnan</strain>
        <tissue evidence="1">Leaves</tissue>
    </source>
</reference>
<keyword evidence="2" id="KW-1185">Reference proteome</keyword>
<organism evidence="1 2">
    <name type="scientific">Smallanthus sonchifolius</name>
    <dbReference type="NCBI Taxonomy" id="185202"/>
    <lineage>
        <taxon>Eukaryota</taxon>
        <taxon>Viridiplantae</taxon>
        <taxon>Streptophyta</taxon>
        <taxon>Embryophyta</taxon>
        <taxon>Tracheophyta</taxon>
        <taxon>Spermatophyta</taxon>
        <taxon>Magnoliopsida</taxon>
        <taxon>eudicotyledons</taxon>
        <taxon>Gunneridae</taxon>
        <taxon>Pentapetalae</taxon>
        <taxon>asterids</taxon>
        <taxon>campanulids</taxon>
        <taxon>Asterales</taxon>
        <taxon>Asteraceae</taxon>
        <taxon>Asteroideae</taxon>
        <taxon>Heliantheae alliance</taxon>
        <taxon>Millerieae</taxon>
        <taxon>Smallanthus</taxon>
    </lineage>
</organism>
<evidence type="ECO:0000313" key="1">
    <source>
        <dbReference type="EMBL" id="KAI3696290.1"/>
    </source>
</evidence>
<accession>A0ACB8ZF27</accession>
<gene>
    <name evidence="1" type="ORF">L1987_79302</name>
</gene>